<protein>
    <recommendedName>
        <fullName evidence="1">YdhG-like domain-containing protein</fullName>
    </recommendedName>
</protein>
<dbReference type="RefSeq" id="WP_253885171.1">
    <property type="nucleotide sequence ID" value="NZ_BAAAVB010000006.1"/>
</dbReference>
<dbReference type="Pfam" id="PF08818">
    <property type="entry name" value="DUF1801"/>
    <property type="match status" value="1"/>
</dbReference>
<keyword evidence="3" id="KW-1185">Reference proteome</keyword>
<dbReference type="Proteomes" id="UP001205185">
    <property type="component" value="Unassembled WGS sequence"/>
</dbReference>
<sequence length="132" mass="14311">MEPTTSDVAAFVAAITDDRRRADADLLVALMTEVTGHPAVLWGTSIIGFGSRHYRYESGREGDTVTVGFSPRKAQTVLYLTGELEDYADLLGALGKHSTGKSCLYLKRVDQADPAALRAIVQRSYDAARAHP</sequence>
<gene>
    <name evidence="2" type="ORF">LV75_000729</name>
</gene>
<accession>A0ABT1I6I5</accession>
<dbReference type="InterPro" id="IPR014922">
    <property type="entry name" value="YdhG-like"/>
</dbReference>
<evidence type="ECO:0000313" key="3">
    <source>
        <dbReference type="Proteomes" id="UP001205185"/>
    </source>
</evidence>
<evidence type="ECO:0000313" key="2">
    <source>
        <dbReference type="EMBL" id="MCP2268243.1"/>
    </source>
</evidence>
<feature type="domain" description="YdhG-like" evidence="1">
    <location>
        <begin position="20"/>
        <end position="123"/>
    </location>
</feature>
<evidence type="ECO:0000259" key="1">
    <source>
        <dbReference type="Pfam" id="PF08818"/>
    </source>
</evidence>
<dbReference type="EMBL" id="JAMTCO010000002">
    <property type="protein sequence ID" value="MCP2268243.1"/>
    <property type="molecule type" value="Genomic_DNA"/>
</dbReference>
<reference evidence="2 3" key="1">
    <citation type="submission" date="2022-06" db="EMBL/GenBank/DDBJ databases">
        <title>Genomic Encyclopedia of Archaeal and Bacterial Type Strains, Phase II (KMG-II): from individual species to whole genera.</title>
        <authorList>
            <person name="Goeker M."/>
        </authorList>
    </citation>
    <scope>NUCLEOTIDE SEQUENCE [LARGE SCALE GENOMIC DNA]</scope>
    <source>
        <strain evidence="2 3">DSM 44255</strain>
    </source>
</reference>
<proteinExistence type="predicted"/>
<name>A0ABT1I6I5_9PSEU</name>
<comment type="caution">
    <text evidence="2">The sequence shown here is derived from an EMBL/GenBank/DDBJ whole genome shotgun (WGS) entry which is preliminary data.</text>
</comment>
<organism evidence="2 3">
    <name type="scientific">Actinokineospora diospyrosa</name>
    <dbReference type="NCBI Taxonomy" id="103728"/>
    <lineage>
        <taxon>Bacteria</taxon>
        <taxon>Bacillati</taxon>
        <taxon>Actinomycetota</taxon>
        <taxon>Actinomycetes</taxon>
        <taxon>Pseudonocardiales</taxon>
        <taxon>Pseudonocardiaceae</taxon>
        <taxon>Actinokineospora</taxon>
    </lineage>
</organism>